<evidence type="ECO:0000256" key="1">
    <source>
        <dbReference type="SAM" id="MobiDB-lite"/>
    </source>
</evidence>
<gene>
    <name evidence="3" type="ORF">A4U43_C03F40</name>
</gene>
<accession>A0A5P1F6M9</accession>
<sequence length="171" mass="19485">MEEEEEEQQQQHRHQMEAGGETHHIPVEIVKEILDRLPLETLDRFKCVSKLWYSLINPIIDQRLLEDFDPRLLQLNSARQRLKALSDELKGLVNVNAEELRLSRVEIKAMLDEMLSFWSIDGDVGRGLQSLPRFRESVSGFRDNLAADADEMLCAMDALIEGGAGDALQDA</sequence>
<organism evidence="3 4">
    <name type="scientific">Asparagus officinalis</name>
    <name type="common">Garden asparagus</name>
    <dbReference type="NCBI Taxonomy" id="4686"/>
    <lineage>
        <taxon>Eukaryota</taxon>
        <taxon>Viridiplantae</taxon>
        <taxon>Streptophyta</taxon>
        <taxon>Embryophyta</taxon>
        <taxon>Tracheophyta</taxon>
        <taxon>Spermatophyta</taxon>
        <taxon>Magnoliopsida</taxon>
        <taxon>Liliopsida</taxon>
        <taxon>Asparagales</taxon>
        <taxon>Asparagaceae</taxon>
        <taxon>Asparagoideae</taxon>
        <taxon>Asparagus</taxon>
    </lineage>
</organism>
<proteinExistence type="predicted"/>
<evidence type="ECO:0000313" key="3">
    <source>
        <dbReference type="EMBL" id="ONK73832.1"/>
    </source>
</evidence>
<dbReference type="EMBL" id="CM007383">
    <property type="protein sequence ID" value="ONK73832.1"/>
    <property type="molecule type" value="Genomic_DNA"/>
</dbReference>
<dbReference type="Gene3D" id="1.20.1280.50">
    <property type="match status" value="1"/>
</dbReference>
<evidence type="ECO:0000313" key="4">
    <source>
        <dbReference type="Proteomes" id="UP000243459"/>
    </source>
</evidence>
<protein>
    <recommendedName>
        <fullName evidence="2">F-box domain-containing protein</fullName>
    </recommendedName>
</protein>
<dbReference type="InterPro" id="IPR001810">
    <property type="entry name" value="F-box_dom"/>
</dbReference>
<dbReference type="Gramene" id="ONK73832">
    <property type="protein sequence ID" value="ONK73832"/>
    <property type="gene ID" value="A4U43_C03F40"/>
</dbReference>
<dbReference type="Proteomes" id="UP000243459">
    <property type="component" value="Chromosome 3"/>
</dbReference>
<reference evidence="4" key="1">
    <citation type="journal article" date="2017" name="Nat. Commun.">
        <title>The asparagus genome sheds light on the origin and evolution of a young Y chromosome.</title>
        <authorList>
            <person name="Harkess A."/>
            <person name="Zhou J."/>
            <person name="Xu C."/>
            <person name="Bowers J.E."/>
            <person name="Van der Hulst R."/>
            <person name="Ayyampalayam S."/>
            <person name="Mercati F."/>
            <person name="Riccardi P."/>
            <person name="McKain M.R."/>
            <person name="Kakrana A."/>
            <person name="Tang H."/>
            <person name="Ray J."/>
            <person name="Groenendijk J."/>
            <person name="Arikit S."/>
            <person name="Mathioni S.M."/>
            <person name="Nakano M."/>
            <person name="Shan H."/>
            <person name="Telgmann-Rauber A."/>
            <person name="Kanno A."/>
            <person name="Yue Z."/>
            <person name="Chen H."/>
            <person name="Li W."/>
            <person name="Chen Y."/>
            <person name="Xu X."/>
            <person name="Zhang Y."/>
            <person name="Luo S."/>
            <person name="Chen H."/>
            <person name="Gao J."/>
            <person name="Mao Z."/>
            <person name="Pires J.C."/>
            <person name="Luo M."/>
            <person name="Kudrna D."/>
            <person name="Wing R.A."/>
            <person name="Meyers B.C."/>
            <person name="Yi K."/>
            <person name="Kong H."/>
            <person name="Lavrijsen P."/>
            <person name="Sunseri F."/>
            <person name="Falavigna A."/>
            <person name="Ye Y."/>
            <person name="Leebens-Mack J.H."/>
            <person name="Chen G."/>
        </authorList>
    </citation>
    <scope>NUCLEOTIDE SEQUENCE [LARGE SCALE GENOMIC DNA]</scope>
    <source>
        <strain evidence="4">cv. DH0086</strain>
    </source>
</reference>
<dbReference type="SUPFAM" id="SSF81383">
    <property type="entry name" value="F-box domain"/>
    <property type="match status" value="1"/>
</dbReference>
<evidence type="ECO:0000259" key="2">
    <source>
        <dbReference type="PROSITE" id="PS50181"/>
    </source>
</evidence>
<dbReference type="SMART" id="SM00256">
    <property type="entry name" value="FBOX"/>
    <property type="match status" value="1"/>
</dbReference>
<dbReference type="AlphaFoldDB" id="A0A5P1F6M9"/>
<dbReference type="OrthoDB" id="1071894at2759"/>
<dbReference type="PROSITE" id="PS50181">
    <property type="entry name" value="FBOX"/>
    <property type="match status" value="1"/>
</dbReference>
<dbReference type="InterPro" id="IPR036047">
    <property type="entry name" value="F-box-like_dom_sf"/>
</dbReference>
<name>A0A5P1F6M9_ASPOF</name>
<feature type="region of interest" description="Disordered" evidence="1">
    <location>
        <begin position="1"/>
        <end position="21"/>
    </location>
</feature>
<dbReference type="Pfam" id="PF00646">
    <property type="entry name" value="F-box"/>
    <property type="match status" value="1"/>
</dbReference>
<keyword evidence="4" id="KW-1185">Reference proteome</keyword>
<feature type="domain" description="F-box" evidence="2">
    <location>
        <begin position="19"/>
        <end position="68"/>
    </location>
</feature>